<evidence type="ECO:0000313" key="1">
    <source>
        <dbReference type="EMBL" id="EEY35368.1"/>
    </source>
</evidence>
<dbReference type="RefSeq" id="WP_006807022.1">
    <property type="nucleotide sequence ID" value="NZ_ADAD01000087.1"/>
</dbReference>
<name>D0GKL9_9FUSO</name>
<comment type="caution">
    <text evidence="1">The sequence shown here is derived from an EMBL/GenBank/DDBJ whole genome shotgun (WGS) entry which is preliminary data.</text>
</comment>
<evidence type="ECO:0000313" key="2">
    <source>
        <dbReference type="Proteomes" id="UP000004226"/>
    </source>
</evidence>
<sequence>KKIRETEKSSEKEIPLLVHTDSNIMNYGIKTEKKFITEVAENRNFENSFFNFFVQGATCIINKKMKDEILPFSEKFYFHDRSIHLIAEFIGKREYIKESTMFYRQHEKNEIGAKSSVIKKILTKNYFDKRDRELIQFLYEKYNNSLSKEKKEKIENYLKITDRKISRIKRLWYKYKYKIPMNMKKQVFLFLKG</sequence>
<dbReference type="AlphaFoldDB" id="D0GKL9"/>
<dbReference type="SUPFAM" id="SSF53448">
    <property type="entry name" value="Nucleotide-diphospho-sugar transferases"/>
    <property type="match status" value="1"/>
</dbReference>
<proteinExistence type="predicted"/>
<accession>D0GKL9</accession>
<dbReference type="InterPro" id="IPR029044">
    <property type="entry name" value="Nucleotide-diphossugar_trans"/>
</dbReference>
<dbReference type="eggNOG" id="COG0463">
    <property type="taxonomic scope" value="Bacteria"/>
</dbReference>
<organism evidence="1 2">
    <name type="scientific">Pseudoleptotrichia goodfellowii F0264</name>
    <dbReference type="NCBI Taxonomy" id="596323"/>
    <lineage>
        <taxon>Bacteria</taxon>
        <taxon>Fusobacteriati</taxon>
        <taxon>Fusobacteriota</taxon>
        <taxon>Fusobacteriia</taxon>
        <taxon>Fusobacteriales</taxon>
        <taxon>Leptotrichiaceae</taxon>
        <taxon>Pseudoleptotrichia</taxon>
    </lineage>
</organism>
<keyword evidence="2" id="KW-1185">Reference proteome</keyword>
<reference evidence="1 2" key="1">
    <citation type="submission" date="2009-10" db="EMBL/GenBank/DDBJ databases">
        <authorList>
            <person name="Harkins D.M."/>
            <person name="Madupu R."/>
            <person name="Durkin A.S."/>
            <person name="Torralba M."/>
            <person name="Methe B."/>
            <person name="Sutton G.G."/>
            <person name="Strausberg R.L."/>
            <person name="Nelson K.E."/>
        </authorList>
    </citation>
    <scope>NUCLEOTIDE SEQUENCE [LARGE SCALE GENOMIC DNA]</scope>
    <source>
        <strain evidence="1 2">F0264</strain>
    </source>
</reference>
<protein>
    <submittedName>
        <fullName evidence="1">Uncharacterized protein</fullName>
    </submittedName>
</protein>
<feature type="non-terminal residue" evidence="1">
    <location>
        <position position="1"/>
    </location>
</feature>
<dbReference type="EMBL" id="ADAD01000087">
    <property type="protein sequence ID" value="EEY35368.1"/>
    <property type="molecule type" value="Genomic_DNA"/>
</dbReference>
<gene>
    <name evidence="1" type="ORF">HMPREF0554_2174</name>
</gene>
<dbReference type="Proteomes" id="UP000004226">
    <property type="component" value="Unassembled WGS sequence"/>
</dbReference>